<accession>A0AA38ILJ2</accession>
<organism evidence="2 3">
    <name type="scientific">Zophobas morio</name>
    <dbReference type="NCBI Taxonomy" id="2755281"/>
    <lineage>
        <taxon>Eukaryota</taxon>
        <taxon>Metazoa</taxon>
        <taxon>Ecdysozoa</taxon>
        <taxon>Arthropoda</taxon>
        <taxon>Hexapoda</taxon>
        <taxon>Insecta</taxon>
        <taxon>Pterygota</taxon>
        <taxon>Neoptera</taxon>
        <taxon>Endopterygota</taxon>
        <taxon>Coleoptera</taxon>
        <taxon>Polyphaga</taxon>
        <taxon>Cucujiformia</taxon>
        <taxon>Tenebrionidae</taxon>
        <taxon>Zophobas</taxon>
    </lineage>
</organism>
<evidence type="ECO:0000313" key="3">
    <source>
        <dbReference type="Proteomes" id="UP001168821"/>
    </source>
</evidence>
<dbReference type="AlphaFoldDB" id="A0AA38ILJ2"/>
<feature type="region of interest" description="Disordered" evidence="1">
    <location>
        <begin position="29"/>
        <end position="49"/>
    </location>
</feature>
<evidence type="ECO:0000313" key="2">
    <source>
        <dbReference type="EMBL" id="KAJ3657378.1"/>
    </source>
</evidence>
<gene>
    <name evidence="2" type="ORF">Zmor_009187</name>
</gene>
<evidence type="ECO:0000256" key="1">
    <source>
        <dbReference type="SAM" id="MobiDB-lite"/>
    </source>
</evidence>
<name>A0AA38ILJ2_9CUCU</name>
<keyword evidence="3" id="KW-1185">Reference proteome</keyword>
<comment type="caution">
    <text evidence="2">The sequence shown here is derived from an EMBL/GenBank/DDBJ whole genome shotgun (WGS) entry which is preliminary data.</text>
</comment>
<sequence>MRTLGLGQRLTESTQAIFPHRAIPANSPLLAPFPHRRPPPPANFPTVPRTTGTWLFSGRIPPLTWDDDENSYDPEYVALKINDFRKVAAPLERDLRRPIED</sequence>
<protein>
    <submittedName>
        <fullName evidence="2">Uncharacterized protein</fullName>
    </submittedName>
</protein>
<proteinExistence type="predicted"/>
<dbReference type="Proteomes" id="UP001168821">
    <property type="component" value="Unassembled WGS sequence"/>
</dbReference>
<reference evidence="2" key="1">
    <citation type="journal article" date="2023" name="G3 (Bethesda)">
        <title>Whole genome assemblies of Zophobas morio and Tenebrio molitor.</title>
        <authorList>
            <person name="Kaur S."/>
            <person name="Stinson S.A."/>
            <person name="diCenzo G.C."/>
        </authorList>
    </citation>
    <scope>NUCLEOTIDE SEQUENCE</scope>
    <source>
        <strain evidence="2">QUZm001</strain>
    </source>
</reference>
<dbReference type="EMBL" id="JALNTZ010000003">
    <property type="protein sequence ID" value="KAJ3657378.1"/>
    <property type="molecule type" value="Genomic_DNA"/>
</dbReference>